<feature type="domain" description="Sigma-54 factor interaction" evidence="7">
    <location>
        <begin position="190"/>
        <end position="419"/>
    </location>
</feature>
<keyword evidence="4" id="KW-0804">Transcription</keyword>
<comment type="caution">
    <text evidence="5">Lacks conserved residue(s) required for the propagation of feature annotation.</text>
</comment>
<dbReference type="Pfam" id="PF25601">
    <property type="entry name" value="AAA_lid_14"/>
    <property type="match status" value="1"/>
</dbReference>
<keyword evidence="10" id="KW-1185">Reference proteome</keyword>
<evidence type="ECO:0000259" key="8">
    <source>
        <dbReference type="PROSITE" id="PS50110"/>
    </source>
</evidence>
<dbReference type="PROSITE" id="PS50110">
    <property type="entry name" value="RESPONSE_REGULATORY"/>
    <property type="match status" value="1"/>
</dbReference>
<dbReference type="InterPro" id="IPR027417">
    <property type="entry name" value="P-loop_NTPase"/>
</dbReference>
<dbReference type="GO" id="GO:0043565">
    <property type="term" value="F:sequence-specific DNA binding"/>
    <property type="evidence" value="ECO:0007669"/>
    <property type="project" value="InterPro"/>
</dbReference>
<keyword evidence="1" id="KW-0547">Nucleotide-binding</keyword>
<evidence type="ECO:0000256" key="4">
    <source>
        <dbReference type="ARBA" id="ARBA00023163"/>
    </source>
</evidence>
<dbReference type="InterPro" id="IPR058031">
    <property type="entry name" value="AAA_lid_NorR"/>
</dbReference>
<organism evidence="9 10">
    <name type="scientific">Symmachiella dynata</name>
    <dbReference type="NCBI Taxonomy" id="2527995"/>
    <lineage>
        <taxon>Bacteria</taxon>
        <taxon>Pseudomonadati</taxon>
        <taxon>Planctomycetota</taxon>
        <taxon>Planctomycetia</taxon>
        <taxon>Planctomycetales</taxon>
        <taxon>Planctomycetaceae</taxon>
        <taxon>Symmachiella</taxon>
    </lineage>
</organism>
<dbReference type="Pfam" id="PF02954">
    <property type="entry name" value="HTH_8"/>
    <property type="match status" value="1"/>
</dbReference>
<dbReference type="GO" id="GO:0000160">
    <property type="term" value="P:phosphorelay signal transduction system"/>
    <property type="evidence" value="ECO:0007669"/>
    <property type="project" value="InterPro"/>
</dbReference>
<accession>A0A517ZGL7</accession>
<evidence type="ECO:0000256" key="3">
    <source>
        <dbReference type="ARBA" id="ARBA00023015"/>
    </source>
</evidence>
<dbReference type="InterPro" id="IPR001789">
    <property type="entry name" value="Sig_transdc_resp-reg_receiver"/>
</dbReference>
<dbReference type="GO" id="GO:0006355">
    <property type="term" value="P:regulation of DNA-templated transcription"/>
    <property type="evidence" value="ECO:0007669"/>
    <property type="project" value="InterPro"/>
</dbReference>
<dbReference type="InterPro" id="IPR002078">
    <property type="entry name" value="Sigma_54_int"/>
</dbReference>
<evidence type="ECO:0000256" key="5">
    <source>
        <dbReference type="PROSITE-ProRule" id="PRU00169"/>
    </source>
</evidence>
<dbReference type="PANTHER" id="PTHR32071">
    <property type="entry name" value="TRANSCRIPTIONAL REGULATORY PROTEIN"/>
    <property type="match status" value="1"/>
</dbReference>
<keyword evidence="2" id="KW-0067">ATP-binding</keyword>
<dbReference type="Gene3D" id="1.10.8.60">
    <property type="match status" value="1"/>
</dbReference>
<dbReference type="GO" id="GO:0005524">
    <property type="term" value="F:ATP binding"/>
    <property type="evidence" value="ECO:0007669"/>
    <property type="project" value="UniProtKB-KW"/>
</dbReference>
<dbReference type="Gene3D" id="3.40.50.2300">
    <property type="match status" value="1"/>
</dbReference>
<dbReference type="Proteomes" id="UP000319383">
    <property type="component" value="Chromosome"/>
</dbReference>
<protein>
    <submittedName>
        <fullName evidence="9">Transcriptional regulatory protein ZraR</fullName>
    </submittedName>
</protein>
<dbReference type="SMART" id="SM00382">
    <property type="entry name" value="AAA"/>
    <property type="match status" value="1"/>
</dbReference>
<sequence length="509" mass="55896">MTNIISTHDSSRRFKSAALNQPMDHRNDHNLNASPLKIYGADVRQEQTLTAHALVVGDQLDSRTAVVDGLVEFGGRATAVHSPADAELLLRSQQFDLVIYNVHEDGESAVAAITALVTSSQPTPHIVIAHTAAPFAMIDKMQSQPCVVIAPPVNPEMLCSIIQQVLAHAEMIAENTRLTRQLAQRGTHDIVGNSAAISELRLRTLRCADGDAPVLVQGEPGTGKQLVARVLHDLGSRAHRPFITLDCSILTAAHLERELFGDTAVDSFRGGEPRPGRLDLAAGGTLVVQNIDEMAFMIQADFAQVLRERRFRRLGATEYRPLDTHIITTTRYDLSHQARQGLFREDLLKEIASRILPTPALKNHRDDIAALTEHFLRNIALKQGKPAKRIPAATMDILANYAWPGNVQELENLIERGCAIDCGPKLTPELIRPWLAAPTQDHNSSETGMSLKEMERKLIESTFARFAGNREKTAQALQIGLRTLSGKLRDYGYPPRGGPGSNQPFKRAA</sequence>
<dbReference type="SUPFAM" id="SSF52172">
    <property type="entry name" value="CheY-like"/>
    <property type="match status" value="1"/>
</dbReference>
<dbReference type="Pfam" id="PF00158">
    <property type="entry name" value="Sigma54_activat"/>
    <property type="match status" value="1"/>
</dbReference>
<dbReference type="SUPFAM" id="SSF46689">
    <property type="entry name" value="Homeodomain-like"/>
    <property type="match status" value="1"/>
</dbReference>
<dbReference type="InterPro" id="IPR009057">
    <property type="entry name" value="Homeodomain-like_sf"/>
</dbReference>
<dbReference type="CDD" id="cd00009">
    <property type="entry name" value="AAA"/>
    <property type="match status" value="1"/>
</dbReference>
<dbReference type="InterPro" id="IPR003593">
    <property type="entry name" value="AAA+_ATPase"/>
</dbReference>
<dbReference type="InterPro" id="IPR011006">
    <property type="entry name" value="CheY-like_superfamily"/>
</dbReference>
<dbReference type="InterPro" id="IPR002197">
    <property type="entry name" value="HTH_Fis"/>
</dbReference>
<feature type="domain" description="Response regulatory" evidence="8">
    <location>
        <begin position="52"/>
        <end position="166"/>
    </location>
</feature>
<name>A0A517ZGL7_9PLAN</name>
<keyword evidence="3" id="KW-0805">Transcription regulation</keyword>
<dbReference type="CDD" id="cd00156">
    <property type="entry name" value="REC"/>
    <property type="match status" value="1"/>
</dbReference>
<dbReference type="RefSeq" id="WP_145373651.1">
    <property type="nucleotide sequence ID" value="NZ_CP036276.1"/>
</dbReference>
<gene>
    <name evidence="9" type="primary">zraR_1</name>
    <name evidence="9" type="ORF">Mal52_00860</name>
</gene>
<dbReference type="PROSITE" id="PS50045">
    <property type="entry name" value="SIGMA54_INTERACT_4"/>
    <property type="match status" value="1"/>
</dbReference>
<evidence type="ECO:0000256" key="2">
    <source>
        <dbReference type="ARBA" id="ARBA00022840"/>
    </source>
</evidence>
<evidence type="ECO:0000256" key="6">
    <source>
        <dbReference type="SAM" id="MobiDB-lite"/>
    </source>
</evidence>
<evidence type="ECO:0000313" key="9">
    <source>
        <dbReference type="EMBL" id="QDU41633.1"/>
    </source>
</evidence>
<dbReference type="PANTHER" id="PTHR32071:SF57">
    <property type="entry name" value="C4-DICARBOXYLATE TRANSPORT TRANSCRIPTIONAL REGULATORY PROTEIN DCTD"/>
    <property type="match status" value="1"/>
</dbReference>
<dbReference type="SUPFAM" id="SSF52540">
    <property type="entry name" value="P-loop containing nucleoside triphosphate hydrolases"/>
    <property type="match status" value="1"/>
</dbReference>
<reference evidence="9 10" key="1">
    <citation type="submission" date="2019-02" db="EMBL/GenBank/DDBJ databases">
        <title>Deep-cultivation of Planctomycetes and their phenomic and genomic characterization uncovers novel biology.</title>
        <authorList>
            <person name="Wiegand S."/>
            <person name="Jogler M."/>
            <person name="Boedeker C."/>
            <person name="Pinto D."/>
            <person name="Vollmers J."/>
            <person name="Rivas-Marin E."/>
            <person name="Kohn T."/>
            <person name="Peeters S.H."/>
            <person name="Heuer A."/>
            <person name="Rast P."/>
            <person name="Oberbeckmann S."/>
            <person name="Bunk B."/>
            <person name="Jeske O."/>
            <person name="Meyerdierks A."/>
            <person name="Storesund J.E."/>
            <person name="Kallscheuer N."/>
            <person name="Luecker S."/>
            <person name="Lage O.M."/>
            <person name="Pohl T."/>
            <person name="Merkel B.J."/>
            <person name="Hornburger P."/>
            <person name="Mueller R.-W."/>
            <person name="Bruemmer F."/>
            <person name="Labrenz M."/>
            <person name="Spormann A.M."/>
            <person name="Op den Camp H."/>
            <person name="Overmann J."/>
            <person name="Amann R."/>
            <person name="Jetten M.S.M."/>
            <person name="Mascher T."/>
            <person name="Medema M.H."/>
            <person name="Devos D.P."/>
            <person name="Kaster A.-K."/>
            <person name="Ovreas L."/>
            <person name="Rohde M."/>
            <person name="Galperin M.Y."/>
            <person name="Jogler C."/>
        </authorList>
    </citation>
    <scope>NUCLEOTIDE SEQUENCE [LARGE SCALE GENOMIC DNA]</scope>
    <source>
        <strain evidence="9 10">Mal52</strain>
    </source>
</reference>
<dbReference type="KEGG" id="sdyn:Mal52_00860"/>
<dbReference type="Gene3D" id="3.40.50.300">
    <property type="entry name" value="P-loop containing nucleotide triphosphate hydrolases"/>
    <property type="match status" value="1"/>
</dbReference>
<evidence type="ECO:0000256" key="1">
    <source>
        <dbReference type="ARBA" id="ARBA00022741"/>
    </source>
</evidence>
<dbReference type="Gene3D" id="1.10.10.60">
    <property type="entry name" value="Homeodomain-like"/>
    <property type="match status" value="1"/>
</dbReference>
<dbReference type="EMBL" id="CP036276">
    <property type="protein sequence ID" value="QDU41633.1"/>
    <property type="molecule type" value="Genomic_DNA"/>
</dbReference>
<evidence type="ECO:0000313" key="10">
    <source>
        <dbReference type="Proteomes" id="UP000319383"/>
    </source>
</evidence>
<dbReference type="AlphaFoldDB" id="A0A517ZGL7"/>
<feature type="region of interest" description="Disordered" evidence="6">
    <location>
        <begin position="490"/>
        <end position="509"/>
    </location>
</feature>
<proteinExistence type="predicted"/>
<evidence type="ECO:0000259" key="7">
    <source>
        <dbReference type="PROSITE" id="PS50045"/>
    </source>
</evidence>